<dbReference type="PANTHER" id="PTHR10851:SF0">
    <property type="entry name" value="PYRIDOXINE-5'-PHOSPHATE OXIDASE"/>
    <property type="match status" value="1"/>
</dbReference>
<dbReference type="SUPFAM" id="SSF50475">
    <property type="entry name" value="FMN-binding split barrel"/>
    <property type="match status" value="1"/>
</dbReference>
<dbReference type="InterPro" id="IPR012349">
    <property type="entry name" value="Split_barrel_FMN-bd"/>
</dbReference>
<dbReference type="Proteomes" id="UP000298358">
    <property type="component" value="Unassembled WGS sequence"/>
</dbReference>
<organism evidence="6 7">
    <name type="scientific">Microbacterium paludicola</name>
    <dbReference type="NCBI Taxonomy" id="300019"/>
    <lineage>
        <taxon>Bacteria</taxon>
        <taxon>Bacillati</taxon>
        <taxon>Actinomycetota</taxon>
        <taxon>Actinomycetes</taxon>
        <taxon>Micrococcales</taxon>
        <taxon>Microbacteriaceae</taxon>
        <taxon>Microbacterium</taxon>
    </lineage>
</organism>
<keyword evidence="1" id="KW-0285">Flavoprotein</keyword>
<comment type="caution">
    <text evidence="6">The sequence shown here is derived from an EMBL/GenBank/DDBJ whole genome shotgun (WGS) entry which is preliminary data.</text>
</comment>
<comment type="cofactor">
    <cofactor evidence="4">
        <name>FMN</name>
        <dbReference type="ChEBI" id="CHEBI:58210"/>
    </cofactor>
    <text evidence="4">Binds 1 FMN per subunit.</text>
</comment>
<dbReference type="InterPro" id="IPR000659">
    <property type="entry name" value="Pyridox_Oxase"/>
</dbReference>
<evidence type="ECO:0000259" key="5">
    <source>
        <dbReference type="Pfam" id="PF01243"/>
    </source>
</evidence>
<dbReference type="Gene3D" id="2.30.110.10">
    <property type="entry name" value="Electron Transport, Fmn-binding Protein, Chain A"/>
    <property type="match status" value="2"/>
</dbReference>
<keyword evidence="7" id="KW-1185">Reference proteome</keyword>
<dbReference type="PIRSF" id="PIRSF000190">
    <property type="entry name" value="Pyd_amn-ph_oxd"/>
    <property type="match status" value="1"/>
</dbReference>
<evidence type="ECO:0000256" key="1">
    <source>
        <dbReference type="ARBA" id="ARBA00022630"/>
    </source>
</evidence>
<gene>
    <name evidence="6" type="ORF">E4U02_12435</name>
</gene>
<reference evidence="6 7" key="1">
    <citation type="submission" date="2019-03" db="EMBL/GenBank/DDBJ databases">
        <title>Diversity of the mouse oral microbiome.</title>
        <authorList>
            <person name="Joseph S."/>
            <person name="Aduse-Opoku J."/>
            <person name="Curtis M."/>
            <person name="Wade W."/>
            <person name="Hashim A."/>
        </authorList>
    </citation>
    <scope>NUCLEOTIDE SEQUENCE [LARGE SCALE GENOMIC DNA]</scope>
    <source>
        <strain evidence="6 7">P1012</strain>
    </source>
</reference>
<feature type="binding site" evidence="4">
    <location>
        <position position="110"/>
    </location>
    <ligand>
        <name>FMN</name>
        <dbReference type="ChEBI" id="CHEBI:58210"/>
    </ligand>
</feature>
<feature type="domain" description="Pyridoxamine 5'-phosphate oxidase N-terminal" evidence="5">
    <location>
        <begin position="38"/>
        <end position="156"/>
    </location>
</feature>
<feature type="binding site" evidence="4">
    <location>
        <position position="87"/>
    </location>
    <ligand>
        <name>FMN</name>
        <dbReference type="ChEBI" id="CHEBI:58210"/>
    </ligand>
</feature>
<accession>A0A4Y9FS83</accession>
<name>A0A4Y9FS83_9MICO</name>
<evidence type="ECO:0000313" key="6">
    <source>
        <dbReference type="EMBL" id="TFU32085.1"/>
    </source>
</evidence>
<dbReference type="AlphaFoldDB" id="A0A4Y9FS83"/>
<evidence type="ECO:0000256" key="2">
    <source>
        <dbReference type="ARBA" id="ARBA00022643"/>
    </source>
</evidence>
<feature type="binding site" evidence="4">
    <location>
        <position position="88"/>
    </location>
    <ligand>
        <name>FMN</name>
        <dbReference type="ChEBI" id="CHEBI:58210"/>
    </ligand>
</feature>
<sequence length="190" mass="21694">MTELRHVLRILPSFPAELSGFDPDAAPADPLELFRAWLDDAIASGERQPHAMTFSTIDEDGRPAHRTLIVKDIDERGIHVSSSLASRKAAHLAARPWAGMLFFWRELGRQVEVGGPVEALSREESEADWRERPSYDGRENPDWQVWALRPERFEFLQATHDRNHARVEYVRDGIAWDHRPLRASEQVGPA</sequence>
<dbReference type="EMBL" id="SPQB01000036">
    <property type="protein sequence ID" value="TFU32085.1"/>
    <property type="molecule type" value="Genomic_DNA"/>
</dbReference>
<keyword evidence="3" id="KW-0560">Oxidoreductase</keyword>
<dbReference type="GO" id="GO:0004733">
    <property type="term" value="F:pyridoxamine phosphate oxidase activity"/>
    <property type="evidence" value="ECO:0007669"/>
    <property type="project" value="InterPro"/>
</dbReference>
<keyword evidence="2 4" id="KW-0288">FMN</keyword>
<evidence type="ECO:0000256" key="3">
    <source>
        <dbReference type="ARBA" id="ARBA00023002"/>
    </source>
</evidence>
<feature type="binding site" evidence="4">
    <location>
        <begin position="66"/>
        <end position="71"/>
    </location>
    <ligand>
        <name>FMN</name>
        <dbReference type="ChEBI" id="CHEBI:58210"/>
    </ligand>
</feature>
<dbReference type="GO" id="GO:0010181">
    <property type="term" value="F:FMN binding"/>
    <property type="evidence" value="ECO:0007669"/>
    <property type="project" value="InterPro"/>
</dbReference>
<dbReference type="GO" id="GO:0008615">
    <property type="term" value="P:pyridoxine biosynthetic process"/>
    <property type="evidence" value="ECO:0007669"/>
    <property type="project" value="InterPro"/>
</dbReference>
<dbReference type="RefSeq" id="WP_135115155.1">
    <property type="nucleotide sequence ID" value="NZ_JADGLL010000036.1"/>
</dbReference>
<evidence type="ECO:0000313" key="7">
    <source>
        <dbReference type="Proteomes" id="UP000298358"/>
    </source>
</evidence>
<proteinExistence type="predicted"/>
<protein>
    <submittedName>
        <fullName evidence="6">Pyridoxamine 5'-phosphate oxidase</fullName>
    </submittedName>
</protein>
<evidence type="ECO:0000256" key="4">
    <source>
        <dbReference type="PIRSR" id="PIRSR000190-2"/>
    </source>
</evidence>
<dbReference type="PANTHER" id="PTHR10851">
    <property type="entry name" value="PYRIDOXINE-5-PHOSPHATE OXIDASE"/>
    <property type="match status" value="1"/>
</dbReference>
<dbReference type="OrthoDB" id="9780392at2"/>
<dbReference type="InterPro" id="IPR011576">
    <property type="entry name" value="Pyridox_Oxase_N"/>
</dbReference>
<dbReference type="Pfam" id="PF01243">
    <property type="entry name" value="PNPOx_N"/>
    <property type="match status" value="1"/>
</dbReference>